<dbReference type="EMBL" id="CAUYUJ010011447">
    <property type="protein sequence ID" value="CAK0831774.1"/>
    <property type="molecule type" value="Genomic_DNA"/>
</dbReference>
<name>A0ABN9SJ87_9DINO</name>
<sequence length="260" mass="29198">AGATIDVNDLVKCQPVMATNRRALSITEAEGDARSRREGIDRKAALAPEDRKRLDKNVAQHYSFQWPQTMLVDDATMGRLMKMFTKKTHVKPLGGLIQLVRWHMLLMAGYARAAGPDRGKISLATLLHCRDWVMKKACDGDCAREKIKRLIDADFEMRANWTLGNSAEEHPTLAAAIQHHGHESAYLFQDVSKTTNTHGHYERSEDNNQSRASSAKGYQNNQPCQSRGRSRSQRAETGDKPFMPQKKTPSGAEICAFYNK</sequence>
<evidence type="ECO:0000256" key="1">
    <source>
        <dbReference type="SAM" id="MobiDB-lite"/>
    </source>
</evidence>
<feature type="non-terminal residue" evidence="2">
    <location>
        <position position="260"/>
    </location>
</feature>
<feature type="region of interest" description="Disordered" evidence="1">
    <location>
        <begin position="196"/>
        <end position="260"/>
    </location>
</feature>
<keyword evidence="3" id="KW-1185">Reference proteome</keyword>
<evidence type="ECO:0000313" key="3">
    <source>
        <dbReference type="Proteomes" id="UP001189429"/>
    </source>
</evidence>
<reference evidence="2" key="1">
    <citation type="submission" date="2023-10" db="EMBL/GenBank/DDBJ databases">
        <authorList>
            <person name="Chen Y."/>
            <person name="Shah S."/>
            <person name="Dougan E. K."/>
            <person name="Thang M."/>
            <person name="Chan C."/>
        </authorList>
    </citation>
    <scope>NUCLEOTIDE SEQUENCE [LARGE SCALE GENOMIC DNA]</scope>
</reference>
<gene>
    <name evidence="2" type="ORF">PCOR1329_LOCUS30031</name>
</gene>
<feature type="non-terminal residue" evidence="2">
    <location>
        <position position="1"/>
    </location>
</feature>
<comment type="caution">
    <text evidence="2">The sequence shown here is derived from an EMBL/GenBank/DDBJ whole genome shotgun (WGS) entry which is preliminary data.</text>
</comment>
<feature type="compositionally biased region" description="Basic and acidic residues" evidence="1">
    <location>
        <begin position="199"/>
        <end position="208"/>
    </location>
</feature>
<dbReference type="Proteomes" id="UP001189429">
    <property type="component" value="Unassembled WGS sequence"/>
</dbReference>
<accession>A0ABN9SJ87</accession>
<proteinExistence type="predicted"/>
<protein>
    <submittedName>
        <fullName evidence="2">Uncharacterized protein</fullName>
    </submittedName>
</protein>
<feature type="compositionally biased region" description="Polar residues" evidence="1">
    <location>
        <begin position="209"/>
        <end position="227"/>
    </location>
</feature>
<evidence type="ECO:0000313" key="2">
    <source>
        <dbReference type="EMBL" id="CAK0831774.1"/>
    </source>
</evidence>
<organism evidence="2 3">
    <name type="scientific">Prorocentrum cordatum</name>
    <dbReference type="NCBI Taxonomy" id="2364126"/>
    <lineage>
        <taxon>Eukaryota</taxon>
        <taxon>Sar</taxon>
        <taxon>Alveolata</taxon>
        <taxon>Dinophyceae</taxon>
        <taxon>Prorocentrales</taxon>
        <taxon>Prorocentraceae</taxon>
        <taxon>Prorocentrum</taxon>
    </lineage>
</organism>